<protein>
    <submittedName>
        <fullName evidence="1">Uncharacterized protein</fullName>
    </submittedName>
</protein>
<dbReference type="EMBL" id="CAKMRJ010000001">
    <property type="protein sequence ID" value="CAH1413410.1"/>
    <property type="molecule type" value="Genomic_DNA"/>
</dbReference>
<proteinExistence type="predicted"/>
<keyword evidence="2" id="KW-1185">Reference proteome</keyword>
<name>A0AAU9LG17_9ASTR</name>
<dbReference type="AlphaFoldDB" id="A0AAU9LG17"/>
<evidence type="ECO:0000313" key="1">
    <source>
        <dbReference type="EMBL" id="CAH1413410.1"/>
    </source>
</evidence>
<gene>
    <name evidence="1" type="ORF">LVIROSA_LOCUS1373</name>
</gene>
<reference evidence="1 2" key="1">
    <citation type="submission" date="2022-01" db="EMBL/GenBank/DDBJ databases">
        <authorList>
            <person name="Xiong W."/>
            <person name="Schranz E."/>
        </authorList>
    </citation>
    <scope>NUCLEOTIDE SEQUENCE [LARGE SCALE GENOMIC DNA]</scope>
</reference>
<dbReference type="Proteomes" id="UP001157418">
    <property type="component" value="Unassembled WGS sequence"/>
</dbReference>
<comment type="caution">
    <text evidence="1">The sequence shown here is derived from an EMBL/GenBank/DDBJ whole genome shotgun (WGS) entry which is preliminary data.</text>
</comment>
<sequence>MMKTKLRGFVIKEIPNVVVQEKKKQKAIGVLKQIQKVRGLNDEDTSTKAPTLLRMVETNRDSEEMEDATFDTDAGTFHISSRKDTNVESNFEEIHIPTIHRSQTMTSHLRVKPISSTYGLHTNIPNVIR</sequence>
<organism evidence="1 2">
    <name type="scientific">Lactuca virosa</name>
    <dbReference type="NCBI Taxonomy" id="75947"/>
    <lineage>
        <taxon>Eukaryota</taxon>
        <taxon>Viridiplantae</taxon>
        <taxon>Streptophyta</taxon>
        <taxon>Embryophyta</taxon>
        <taxon>Tracheophyta</taxon>
        <taxon>Spermatophyta</taxon>
        <taxon>Magnoliopsida</taxon>
        <taxon>eudicotyledons</taxon>
        <taxon>Gunneridae</taxon>
        <taxon>Pentapetalae</taxon>
        <taxon>asterids</taxon>
        <taxon>campanulids</taxon>
        <taxon>Asterales</taxon>
        <taxon>Asteraceae</taxon>
        <taxon>Cichorioideae</taxon>
        <taxon>Cichorieae</taxon>
        <taxon>Lactucinae</taxon>
        <taxon>Lactuca</taxon>
    </lineage>
</organism>
<evidence type="ECO:0000313" key="2">
    <source>
        <dbReference type="Proteomes" id="UP001157418"/>
    </source>
</evidence>
<accession>A0AAU9LG17</accession>